<gene>
    <name evidence="2" type="ORF">MM415A01767_0018</name>
    <name evidence="3" type="ORF">MM415B02452_0015</name>
</gene>
<dbReference type="InterPro" id="IPR057116">
    <property type="entry name" value="Pam3_gp32"/>
</dbReference>
<dbReference type="EMBL" id="MT142167">
    <property type="protein sequence ID" value="QJA75497.1"/>
    <property type="molecule type" value="Genomic_DNA"/>
</dbReference>
<keyword evidence="1" id="KW-1133">Transmembrane helix</keyword>
<feature type="transmembrane region" description="Helical" evidence="1">
    <location>
        <begin position="55"/>
        <end position="74"/>
    </location>
</feature>
<dbReference type="EMBL" id="MT142889">
    <property type="protein sequence ID" value="QJA90079.1"/>
    <property type="molecule type" value="Genomic_DNA"/>
</dbReference>
<dbReference type="AlphaFoldDB" id="A0A6M3L6Z2"/>
<organism evidence="3">
    <name type="scientific">viral metagenome</name>
    <dbReference type="NCBI Taxonomy" id="1070528"/>
    <lineage>
        <taxon>unclassified sequences</taxon>
        <taxon>metagenomes</taxon>
        <taxon>organismal metagenomes</taxon>
    </lineage>
</organism>
<protein>
    <recommendedName>
        <fullName evidence="4">CRISPR-associated protein</fullName>
    </recommendedName>
</protein>
<accession>A0A6M3L6Z2</accession>
<sequence length="105" mass="11824">MPNVYIINKGGHDHSDAERFGDLVFLSTGTINRYAVSQMFRQFINTLAKSDPSDHILITGLTVMSVVACAIFAAKHSRLNLLLYKSPRGREQGHYVERTLMLEDI</sequence>
<evidence type="ECO:0008006" key="4">
    <source>
        <dbReference type="Google" id="ProtNLM"/>
    </source>
</evidence>
<keyword evidence="1" id="KW-0472">Membrane</keyword>
<evidence type="ECO:0000313" key="3">
    <source>
        <dbReference type="EMBL" id="QJA90079.1"/>
    </source>
</evidence>
<reference evidence="3" key="1">
    <citation type="submission" date="2020-03" db="EMBL/GenBank/DDBJ databases">
        <title>The deep terrestrial virosphere.</title>
        <authorList>
            <person name="Holmfeldt K."/>
            <person name="Nilsson E."/>
            <person name="Simone D."/>
            <person name="Lopez-Fernandez M."/>
            <person name="Wu X."/>
            <person name="de Brujin I."/>
            <person name="Lundin D."/>
            <person name="Andersson A."/>
            <person name="Bertilsson S."/>
            <person name="Dopson M."/>
        </authorList>
    </citation>
    <scope>NUCLEOTIDE SEQUENCE</scope>
    <source>
        <strain evidence="2">MM415A01767</strain>
        <strain evidence="3">MM415B02452</strain>
    </source>
</reference>
<evidence type="ECO:0000256" key="1">
    <source>
        <dbReference type="SAM" id="Phobius"/>
    </source>
</evidence>
<name>A0A6M3L6Z2_9ZZZZ</name>
<proteinExistence type="predicted"/>
<evidence type="ECO:0000313" key="2">
    <source>
        <dbReference type="EMBL" id="QJA75497.1"/>
    </source>
</evidence>
<keyword evidence="1" id="KW-0812">Transmembrane</keyword>
<dbReference type="Pfam" id="PF23992">
    <property type="entry name" value="Pam3_gp32"/>
    <property type="match status" value="1"/>
</dbReference>